<evidence type="ECO:0000256" key="2">
    <source>
        <dbReference type="ARBA" id="ARBA00022475"/>
    </source>
</evidence>
<feature type="transmembrane region" description="Helical" evidence="6">
    <location>
        <begin position="476"/>
        <end position="493"/>
    </location>
</feature>
<feature type="transmembrane region" description="Helical" evidence="6">
    <location>
        <begin position="35"/>
        <end position="53"/>
    </location>
</feature>
<sequence>MTRFLHSKSRTFFLFCFSFLLAVALVSIWDLKFSMLYLLTILFVLLFFIVIFWKNLLFRFLFFCLLFFILGLVRYYLVLPHDTEKDLLHYVEKTKVVEGFVSAEPDIRLDGVRYIVSALFVSDSKNGQLAYDKKEVKGKFYFKSSLYPRYSYGDKLRLTCFLKKPEPVEDFRYDKYLARYGVYVDCVSKKIEKIGENGGNNFLKQIFAIKTVIASKINVLWHEPYASFMAGLLYGYRGGLGTLNDLFSRTGVTHIVAISGYNITIISTILIAFCIRLYIPRKKAFWLIVLGIFVFVIFAGASASVVRAGIMGILVLLTKQLGRRARVGNVMILTVLMMTLQNPYILIWDVGFQLSFISTLGLVYLVPIIGKYFNWVPEKFSLRDSLVTTLAAIAATLPLILYQFNRLSIVSPIVNILILWILPWIMFAGFAVLVLSLLFLPLAKVLAWLGYVAMKYIVVVVKFFSDLSFATIDLSFPMWLMFFSYLFMIYLIFKNYKNKKV</sequence>
<feature type="domain" description="ComEC/Rec2-related protein" evidence="7">
    <location>
        <begin position="232"/>
        <end position="493"/>
    </location>
</feature>
<protein>
    <recommendedName>
        <fullName evidence="11">ComEC/Rec2-related protein domain-containing protein</fullName>
    </recommendedName>
</protein>
<feature type="transmembrane region" description="Helical" evidence="6">
    <location>
        <begin position="354"/>
        <end position="373"/>
    </location>
</feature>
<feature type="transmembrane region" description="Helical" evidence="6">
    <location>
        <begin position="330"/>
        <end position="348"/>
    </location>
</feature>
<reference evidence="9 10" key="1">
    <citation type="journal article" date="2016" name="Nat. Commun.">
        <title>Thousands of microbial genomes shed light on interconnected biogeochemical processes in an aquifer system.</title>
        <authorList>
            <person name="Anantharaman K."/>
            <person name="Brown C.T."/>
            <person name="Hug L.A."/>
            <person name="Sharon I."/>
            <person name="Castelle C.J."/>
            <person name="Probst A.J."/>
            <person name="Thomas B.C."/>
            <person name="Singh A."/>
            <person name="Wilkins M.J."/>
            <person name="Karaoz U."/>
            <person name="Brodie E.L."/>
            <person name="Williams K.H."/>
            <person name="Hubbard S.S."/>
            <person name="Banfield J.F."/>
        </authorList>
    </citation>
    <scope>NUCLEOTIDE SEQUENCE [LARGE SCALE GENOMIC DNA]</scope>
</reference>
<name>A0A1F6NS18_9BACT</name>
<dbReference type="InterPro" id="IPR052159">
    <property type="entry name" value="Competence_DNA_uptake"/>
</dbReference>
<evidence type="ECO:0000259" key="8">
    <source>
        <dbReference type="Pfam" id="PF13567"/>
    </source>
</evidence>
<dbReference type="PANTHER" id="PTHR30619">
    <property type="entry name" value="DNA INTERNALIZATION/COMPETENCE PROTEIN COMEC/REC2"/>
    <property type="match status" value="1"/>
</dbReference>
<dbReference type="InterPro" id="IPR004477">
    <property type="entry name" value="ComEC_N"/>
</dbReference>
<keyword evidence="5 6" id="KW-0472">Membrane</keyword>
<dbReference type="InterPro" id="IPR025405">
    <property type="entry name" value="DUF4131"/>
</dbReference>
<evidence type="ECO:0000256" key="5">
    <source>
        <dbReference type="ARBA" id="ARBA00023136"/>
    </source>
</evidence>
<feature type="transmembrane region" description="Helical" evidence="6">
    <location>
        <begin position="12"/>
        <end position="29"/>
    </location>
</feature>
<evidence type="ECO:0000259" key="7">
    <source>
        <dbReference type="Pfam" id="PF03772"/>
    </source>
</evidence>
<evidence type="ECO:0000256" key="4">
    <source>
        <dbReference type="ARBA" id="ARBA00022989"/>
    </source>
</evidence>
<accession>A0A1F6NS18</accession>
<dbReference type="AlphaFoldDB" id="A0A1F6NS18"/>
<evidence type="ECO:0000256" key="3">
    <source>
        <dbReference type="ARBA" id="ARBA00022692"/>
    </source>
</evidence>
<dbReference type="Proteomes" id="UP000178349">
    <property type="component" value="Unassembled WGS sequence"/>
</dbReference>
<evidence type="ECO:0000313" key="10">
    <source>
        <dbReference type="Proteomes" id="UP000178349"/>
    </source>
</evidence>
<dbReference type="NCBIfam" id="TIGR00360">
    <property type="entry name" value="ComEC_N-term"/>
    <property type="match status" value="1"/>
</dbReference>
<comment type="caution">
    <text evidence="9">The sequence shown here is derived from an EMBL/GenBank/DDBJ whole genome shotgun (WGS) entry which is preliminary data.</text>
</comment>
<evidence type="ECO:0008006" key="11">
    <source>
        <dbReference type="Google" id="ProtNLM"/>
    </source>
</evidence>
<feature type="transmembrane region" description="Helical" evidence="6">
    <location>
        <begin position="416"/>
        <end position="438"/>
    </location>
</feature>
<feature type="domain" description="DUF4131" evidence="8">
    <location>
        <begin position="36"/>
        <end position="192"/>
    </location>
</feature>
<evidence type="ECO:0000256" key="1">
    <source>
        <dbReference type="ARBA" id="ARBA00004651"/>
    </source>
</evidence>
<dbReference type="Pfam" id="PF03772">
    <property type="entry name" value="Competence"/>
    <property type="match status" value="1"/>
</dbReference>
<dbReference type="EMBL" id="MFQW01000014">
    <property type="protein sequence ID" value="OGH86533.1"/>
    <property type="molecule type" value="Genomic_DNA"/>
</dbReference>
<dbReference type="GO" id="GO:0005886">
    <property type="term" value="C:plasma membrane"/>
    <property type="evidence" value="ECO:0007669"/>
    <property type="project" value="UniProtKB-SubCell"/>
</dbReference>
<keyword evidence="2" id="KW-1003">Cell membrane</keyword>
<keyword evidence="4 6" id="KW-1133">Transmembrane helix</keyword>
<keyword evidence="3 6" id="KW-0812">Transmembrane</keyword>
<comment type="subcellular location">
    <subcellularLocation>
        <location evidence="1">Cell membrane</location>
        <topology evidence="1">Multi-pass membrane protein</topology>
    </subcellularLocation>
</comment>
<feature type="transmembrane region" description="Helical" evidence="6">
    <location>
        <begin position="285"/>
        <end position="318"/>
    </location>
</feature>
<evidence type="ECO:0000256" key="6">
    <source>
        <dbReference type="SAM" id="Phobius"/>
    </source>
</evidence>
<feature type="transmembrane region" description="Helical" evidence="6">
    <location>
        <begin position="385"/>
        <end position="404"/>
    </location>
</feature>
<proteinExistence type="predicted"/>
<feature type="transmembrane region" description="Helical" evidence="6">
    <location>
        <begin position="445"/>
        <end position="464"/>
    </location>
</feature>
<evidence type="ECO:0000313" key="9">
    <source>
        <dbReference type="EMBL" id="OGH86533.1"/>
    </source>
</evidence>
<feature type="transmembrane region" description="Helical" evidence="6">
    <location>
        <begin position="255"/>
        <end position="279"/>
    </location>
</feature>
<dbReference type="Pfam" id="PF13567">
    <property type="entry name" value="DUF4131"/>
    <property type="match status" value="1"/>
</dbReference>
<gene>
    <name evidence="9" type="ORF">A2493_03155</name>
</gene>
<feature type="transmembrane region" description="Helical" evidence="6">
    <location>
        <begin position="60"/>
        <end position="77"/>
    </location>
</feature>
<organism evidence="9 10">
    <name type="scientific">Candidatus Magasanikbacteria bacterium RIFOXYC12_FULL_33_11</name>
    <dbReference type="NCBI Taxonomy" id="1798701"/>
    <lineage>
        <taxon>Bacteria</taxon>
        <taxon>Candidatus Magasanikiibacteriota</taxon>
    </lineage>
</organism>
<dbReference type="PANTHER" id="PTHR30619:SF7">
    <property type="entry name" value="BETA-LACTAMASE DOMAIN PROTEIN"/>
    <property type="match status" value="1"/>
</dbReference>